<dbReference type="SMART" id="SM00739">
    <property type="entry name" value="KOW"/>
    <property type="match status" value="1"/>
</dbReference>
<dbReference type="GO" id="GO:0005840">
    <property type="term" value="C:ribosome"/>
    <property type="evidence" value="ECO:0007669"/>
    <property type="project" value="UniProtKB-KW"/>
</dbReference>
<feature type="domain" description="KOW" evidence="7">
    <location>
        <begin position="5"/>
        <end position="32"/>
    </location>
</feature>
<dbReference type="GO" id="GO:0019843">
    <property type="term" value="F:rRNA binding"/>
    <property type="evidence" value="ECO:0007669"/>
    <property type="project" value="UniProtKB-UniRule"/>
</dbReference>
<dbReference type="InterPro" id="IPR005824">
    <property type="entry name" value="KOW"/>
</dbReference>
<evidence type="ECO:0000313" key="8">
    <source>
        <dbReference type="EMBL" id="TDV24238.1"/>
    </source>
</evidence>
<reference evidence="8 9" key="1">
    <citation type="submission" date="2019-03" db="EMBL/GenBank/DDBJ databases">
        <title>Genomic Encyclopedia of Archaeal and Bacterial Type Strains, Phase II (KMG-II): from individual species to whole genera.</title>
        <authorList>
            <person name="Goeker M."/>
        </authorList>
    </citation>
    <scope>NUCLEOTIDE SEQUENCE [LARGE SCALE GENOMIC DNA]</scope>
    <source>
        <strain evidence="8 9">ATCC 35214</strain>
    </source>
</reference>
<dbReference type="PANTHER" id="PTHR12903">
    <property type="entry name" value="MITOCHONDRIAL RIBOSOMAL PROTEIN L24"/>
    <property type="match status" value="1"/>
</dbReference>
<evidence type="ECO:0000256" key="2">
    <source>
        <dbReference type="ARBA" id="ARBA00022980"/>
    </source>
</evidence>
<dbReference type="InterPro" id="IPR041988">
    <property type="entry name" value="Ribosomal_uL24_KOW"/>
</dbReference>
<evidence type="ECO:0000313" key="9">
    <source>
        <dbReference type="Proteomes" id="UP000295757"/>
    </source>
</evidence>
<dbReference type="GO" id="GO:0003735">
    <property type="term" value="F:structural constituent of ribosome"/>
    <property type="evidence" value="ECO:0007669"/>
    <property type="project" value="InterPro"/>
</dbReference>
<dbReference type="PROSITE" id="PS01108">
    <property type="entry name" value="RIBOSOMAL_L24"/>
    <property type="match status" value="1"/>
</dbReference>
<keyword evidence="9" id="KW-1185">Reference proteome</keyword>
<dbReference type="Proteomes" id="UP000295757">
    <property type="component" value="Unassembled WGS sequence"/>
</dbReference>
<comment type="caution">
    <text evidence="8">The sequence shown here is derived from an EMBL/GenBank/DDBJ whole genome shotgun (WGS) entry which is preliminary data.</text>
</comment>
<dbReference type="SUPFAM" id="SSF50104">
    <property type="entry name" value="Translation proteins SH3-like domain"/>
    <property type="match status" value="1"/>
</dbReference>
<keyword evidence="2 5" id="KW-0689">Ribosomal protein</keyword>
<dbReference type="Gene3D" id="2.30.30.30">
    <property type="match status" value="1"/>
</dbReference>
<proteinExistence type="inferred from homology"/>
<evidence type="ECO:0000256" key="5">
    <source>
        <dbReference type="HAMAP-Rule" id="MF_01326"/>
    </source>
</evidence>
<dbReference type="InterPro" id="IPR057264">
    <property type="entry name" value="Ribosomal_uL24_C"/>
</dbReference>
<dbReference type="EMBL" id="SOCN01000001">
    <property type="protein sequence ID" value="TDV24238.1"/>
    <property type="molecule type" value="Genomic_DNA"/>
</dbReference>
<evidence type="ECO:0000256" key="3">
    <source>
        <dbReference type="ARBA" id="ARBA00023274"/>
    </source>
</evidence>
<dbReference type="InterPro" id="IPR003256">
    <property type="entry name" value="Ribosomal_uL24"/>
</dbReference>
<protein>
    <recommendedName>
        <fullName evidence="4 5">Large ribosomal subunit protein uL24</fullName>
    </recommendedName>
</protein>
<accession>A0A4R7UCS5</accession>
<dbReference type="NCBIfam" id="TIGR01079">
    <property type="entry name" value="rplX_bact"/>
    <property type="match status" value="1"/>
</dbReference>
<dbReference type="CDD" id="cd06089">
    <property type="entry name" value="KOW_RPL26"/>
    <property type="match status" value="1"/>
</dbReference>
<dbReference type="AlphaFoldDB" id="A0A4R7UCS5"/>
<dbReference type="Pfam" id="PF00467">
    <property type="entry name" value="KOW"/>
    <property type="match status" value="1"/>
</dbReference>
<keyword evidence="5" id="KW-0694">RNA-binding</keyword>
<gene>
    <name evidence="5" type="primary">rplX</name>
    <name evidence="8" type="ORF">BCF59_0191</name>
</gene>
<evidence type="ECO:0000256" key="4">
    <source>
        <dbReference type="ARBA" id="ARBA00035206"/>
    </source>
</evidence>
<dbReference type="OrthoDB" id="9807419at2"/>
<keyword evidence="5" id="KW-0699">rRNA-binding</keyword>
<dbReference type="InterPro" id="IPR005825">
    <property type="entry name" value="Ribosomal_uL24_CS"/>
</dbReference>
<dbReference type="RefSeq" id="WP_134110356.1">
    <property type="nucleotide sequence ID" value="NZ_SOCN01000001.1"/>
</dbReference>
<comment type="function">
    <text evidence="5">One of the proteins that surrounds the polypeptide exit tunnel on the outside of the subunit.</text>
</comment>
<comment type="function">
    <text evidence="5">One of two assembly initiator proteins, it binds directly to the 5'-end of the 23S rRNA, where it nucleates assembly of the 50S subunit.</text>
</comment>
<organism evidence="8 9">
    <name type="scientific">Mycoplasmopsis mustelae</name>
    <dbReference type="NCBI Taxonomy" id="171289"/>
    <lineage>
        <taxon>Bacteria</taxon>
        <taxon>Bacillati</taxon>
        <taxon>Mycoplasmatota</taxon>
        <taxon>Mycoplasmoidales</taxon>
        <taxon>Metamycoplasmataceae</taxon>
        <taxon>Mycoplasmopsis</taxon>
    </lineage>
</organism>
<name>A0A4R7UCS5_9BACT</name>
<dbReference type="Pfam" id="PF17136">
    <property type="entry name" value="ribosomal_L24"/>
    <property type="match status" value="1"/>
</dbReference>
<evidence type="ECO:0000256" key="1">
    <source>
        <dbReference type="ARBA" id="ARBA00010618"/>
    </source>
</evidence>
<dbReference type="GO" id="GO:1990904">
    <property type="term" value="C:ribonucleoprotein complex"/>
    <property type="evidence" value="ECO:0007669"/>
    <property type="project" value="UniProtKB-KW"/>
</dbReference>
<keyword evidence="3 5" id="KW-0687">Ribonucleoprotein</keyword>
<dbReference type="HAMAP" id="MF_01326_B">
    <property type="entry name" value="Ribosomal_uL24_B"/>
    <property type="match status" value="1"/>
</dbReference>
<comment type="subunit">
    <text evidence="5">Part of the 50S ribosomal subunit.</text>
</comment>
<dbReference type="InterPro" id="IPR014722">
    <property type="entry name" value="Rib_uL2_dom2"/>
</dbReference>
<evidence type="ECO:0000256" key="6">
    <source>
        <dbReference type="RuleBase" id="RU003477"/>
    </source>
</evidence>
<dbReference type="InterPro" id="IPR008991">
    <property type="entry name" value="Translation_prot_SH3-like_sf"/>
</dbReference>
<sequence>MAKIKFKKNDPVIVIAGSEKGKTGTIDKILPDSNRVIIKDVNIVTKHNKPTQKNQDGSITEIAAPIHISNVAYLFKKATKSHPNQFSKLGYKINKDGKKVRVVRKTNKEIN</sequence>
<dbReference type="GO" id="GO:0006412">
    <property type="term" value="P:translation"/>
    <property type="evidence" value="ECO:0007669"/>
    <property type="project" value="UniProtKB-UniRule"/>
</dbReference>
<evidence type="ECO:0000259" key="7">
    <source>
        <dbReference type="SMART" id="SM00739"/>
    </source>
</evidence>
<comment type="similarity">
    <text evidence="1 5 6">Belongs to the universal ribosomal protein uL24 family.</text>
</comment>